<comment type="caution">
    <text evidence="2">The sequence shown here is derived from an EMBL/GenBank/DDBJ whole genome shotgun (WGS) entry which is preliminary data.</text>
</comment>
<evidence type="ECO:0000313" key="3">
    <source>
        <dbReference type="Proteomes" id="UP001632038"/>
    </source>
</evidence>
<dbReference type="Gene3D" id="3.30.2350.10">
    <property type="entry name" value="Pseudouridine synthase"/>
    <property type="match status" value="1"/>
</dbReference>
<accession>A0ABD3E797</accession>
<keyword evidence="3" id="KW-1185">Reference proteome</keyword>
<feature type="compositionally biased region" description="Polar residues" evidence="1">
    <location>
        <begin position="12"/>
        <end position="22"/>
    </location>
</feature>
<organism evidence="2 3">
    <name type="scientific">Castilleja foliolosa</name>
    <dbReference type="NCBI Taxonomy" id="1961234"/>
    <lineage>
        <taxon>Eukaryota</taxon>
        <taxon>Viridiplantae</taxon>
        <taxon>Streptophyta</taxon>
        <taxon>Embryophyta</taxon>
        <taxon>Tracheophyta</taxon>
        <taxon>Spermatophyta</taxon>
        <taxon>Magnoliopsida</taxon>
        <taxon>eudicotyledons</taxon>
        <taxon>Gunneridae</taxon>
        <taxon>Pentapetalae</taxon>
        <taxon>asterids</taxon>
        <taxon>lamiids</taxon>
        <taxon>Lamiales</taxon>
        <taxon>Orobanchaceae</taxon>
        <taxon>Pedicularideae</taxon>
        <taxon>Castillejinae</taxon>
        <taxon>Castilleja</taxon>
    </lineage>
</organism>
<protein>
    <submittedName>
        <fullName evidence="2">Uncharacterized protein</fullName>
    </submittedName>
</protein>
<sequence length="83" mass="9360">MGDEVYGGTKSMALSQLQSKSPTSHHRQILQLVDRLERPCLHAFNLGFKHPHTGENLRFSQMPPTDFAEALDQLRDIGTKKVT</sequence>
<feature type="region of interest" description="Disordered" evidence="1">
    <location>
        <begin position="1"/>
        <end position="25"/>
    </location>
</feature>
<reference evidence="3" key="1">
    <citation type="journal article" date="2024" name="IScience">
        <title>Strigolactones Initiate the Formation of Haustorium-like Structures in Castilleja.</title>
        <authorList>
            <person name="Buerger M."/>
            <person name="Peterson D."/>
            <person name="Chory J."/>
        </authorList>
    </citation>
    <scope>NUCLEOTIDE SEQUENCE [LARGE SCALE GENOMIC DNA]</scope>
</reference>
<dbReference type="InterPro" id="IPR020103">
    <property type="entry name" value="PsdUridine_synth_cat_dom_sf"/>
</dbReference>
<dbReference type="EMBL" id="JAVIJP010000007">
    <property type="protein sequence ID" value="KAL3650355.1"/>
    <property type="molecule type" value="Genomic_DNA"/>
</dbReference>
<name>A0ABD3E797_9LAMI</name>
<evidence type="ECO:0000256" key="1">
    <source>
        <dbReference type="SAM" id="MobiDB-lite"/>
    </source>
</evidence>
<dbReference type="Proteomes" id="UP001632038">
    <property type="component" value="Unassembled WGS sequence"/>
</dbReference>
<evidence type="ECO:0000313" key="2">
    <source>
        <dbReference type="EMBL" id="KAL3650355.1"/>
    </source>
</evidence>
<gene>
    <name evidence="2" type="ORF">CASFOL_006758</name>
</gene>
<proteinExistence type="predicted"/>
<dbReference type="AlphaFoldDB" id="A0ABD3E797"/>
<dbReference type="SUPFAM" id="SSF55120">
    <property type="entry name" value="Pseudouridine synthase"/>
    <property type="match status" value="1"/>
</dbReference>